<dbReference type="InterPro" id="IPR035300">
    <property type="entry name" value="L1_dsRBD"/>
</dbReference>
<evidence type="ECO:0000313" key="7">
    <source>
        <dbReference type="Ensembl" id="ENSCJAP00000073862.2"/>
    </source>
</evidence>
<reference evidence="7" key="2">
    <citation type="submission" date="2025-08" db="UniProtKB">
        <authorList>
            <consortium name="Ensembl"/>
        </authorList>
    </citation>
    <scope>IDENTIFICATION</scope>
</reference>
<sequence>MMGRNQRKKAENTQNQNASPSKDDHSSTSTMEQGLMENERIPMTESRFREWIITNFGELKEHVVAQCKETRNFKKRFDEILLRIDNLERNISELMELKNTIQELREVCTGLKLKNTIQELREVCTGLNTRIVQAEERITEVKVQLNERKQEDKIRDKRIERNEQSLQEMWDYVKRRNLRLIGVPECDGENESKMENTLQDIIQENFPELAKQDNIQPQVIQRTPQRYSSRRATPRHIIVRFTRVETKEKILRAAREKGQVTHKGKPIRHTAHLSAETLQARREWGPIFNILKKQNLQPRISYPAKLSFTTEGKIKSFMNKQVFRDFITTRPALQELLKEALHTERNNQY</sequence>
<dbReference type="Pfam" id="PF17489">
    <property type="entry name" value="Tnp_22_trimer"/>
    <property type="match status" value="1"/>
</dbReference>
<feature type="domain" description="L1 transposable element RRM" evidence="4">
    <location>
        <begin position="175"/>
        <end position="271"/>
    </location>
</feature>
<dbReference type="InterPro" id="IPR004244">
    <property type="entry name" value="Transposase_22"/>
</dbReference>
<dbReference type="Pfam" id="PF17490">
    <property type="entry name" value="Tnp_22_dsRBD"/>
    <property type="match status" value="1"/>
</dbReference>
<dbReference type="InParanoid" id="A0A5F4W7Y9"/>
<dbReference type="FunFam" id="3.30.70.1820:FF:000002">
    <property type="entry name" value="LINE-1 retrotransposable element ORF1 protein"/>
    <property type="match status" value="1"/>
</dbReference>
<evidence type="ECO:0000259" key="4">
    <source>
        <dbReference type="Pfam" id="PF02994"/>
    </source>
</evidence>
<accession>A0A5F4W7Y9</accession>
<reference evidence="7" key="3">
    <citation type="submission" date="2025-09" db="UniProtKB">
        <authorList>
            <consortium name="Ensembl"/>
        </authorList>
    </citation>
    <scope>IDENTIFICATION</scope>
</reference>
<dbReference type="InterPro" id="IPR035301">
    <property type="entry name" value="L1_trimer"/>
</dbReference>
<proteinExistence type="inferred from homology"/>
<keyword evidence="2" id="KW-0175">Coiled coil</keyword>
<evidence type="ECO:0000259" key="6">
    <source>
        <dbReference type="Pfam" id="PF17490"/>
    </source>
</evidence>
<dbReference type="STRING" id="9483.ENSCJAP00000073862"/>
<dbReference type="Pfam" id="PF02994">
    <property type="entry name" value="Transposase_22"/>
    <property type="match status" value="1"/>
</dbReference>
<dbReference type="Proteomes" id="UP000008225">
    <property type="component" value="Chromosome 16"/>
</dbReference>
<evidence type="ECO:0000313" key="8">
    <source>
        <dbReference type="Proteomes" id="UP000008225"/>
    </source>
</evidence>
<reference evidence="7" key="1">
    <citation type="submission" date="2009-03" db="EMBL/GenBank/DDBJ databases">
        <authorList>
            <person name="Warren W."/>
            <person name="Ye L."/>
            <person name="Minx P."/>
            <person name="Worley K."/>
            <person name="Gibbs R."/>
            <person name="Wilson R.K."/>
        </authorList>
    </citation>
    <scope>NUCLEOTIDE SEQUENCE [LARGE SCALE GENOMIC DNA]</scope>
</reference>
<dbReference type="InterPro" id="IPR042566">
    <property type="entry name" value="L1_C"/>
</dbReference>
<dbReference type="Gene3D" id="3.30.70.1820">
    <property type="entry name" value="L1 transposable element, RRM domain"/>
    <property type="match status" value="1"/>
</dbReference>
<dbReference type="GeneTree" id="ENSGT01150000286955"/>
<keyword evidence="8" id="KW-1185">Reference proteome</keyword>
<comment type="similarity">
    <text evidence="1">Belongs to the transposase 22 family.</text>
</comment>
<feature type="region of interest" description="Disordered" evidence="3">
    <location>
        <begin position="1"/>
        <end position="40"/>
    </location>
</feature>
<feature type="coiled-coil region" evidence="2">
    <location>
        <begin position="70"/>
        <end position="151"/>
    </location>
</feature>
<dbReference type="Ensembl" id="ENSCJAT00000094219.2">
    <property type="protein sequence ID" value="ENSCJAP00000073862.2"/>
    <property type="gene ID" value="ENSCJAG00000077562.1"/>
</dbReference>
<dbReference type="PANTHER" id="PTHR11505">
    <property type="entry name" value="L1 TRANSPOSABLE ELEMENT-RELATED"/>
    <property type="match status" value="1"/>
</dbReference>
<evidence type="ECO:0008006" key="9">
    <source>
        <dbReference type="Google" id="ProtNLM"/>
    </source>
</evidence>
<dbReference type="InterPro" id="IPR043636">
    <property type="entry name" value="L1_RRM_dom"/>
</dbReference>
<dbReference type="Gene3D" id="1.20.5.390">
    <property type="entry name" value="L1 transposable element, trimerization domain"/>
    <property type="match status" value="1"/>
</dbReference>
<evidence type="ECO:0000256" key="2">
    <source>
        <dbReference type="SAM" id="Coils"/>
    </source>
</evidence>
<feature type="domain" description="L1 transposable element dsRBD-like" evidence="6">
    <location>
        <begin position="275"/>
        <end position="339"/>
    </location>
</feature>
<dbReference type="FunFam" id="3.30.250.20:FF:000005">
    <property type="entry name" value="LINE-1 retrotransposable element ORF1 protein"/>
    <property type="match status" value="1"/>
</dbReference>
<dbReference type="Gene3D" id="3.30.250.20">
    <property type="entry name" value="L1 transposable element, C-terminal domain"/>
    <property type="match status" value="1"/>
</dbReference>
<dbReference type="Bgee" id="ENSCJAG00000051620">
    <property type="expression patterns" value="Expressed in heart and 6 other cell types or tissues"/>
</dbReference>
<organism evidence="7 8">
    <name type="scientific">Callithrix jacchus</name>
    <name type="common">White-tufted-ear marmoset</name>
    <name type="synonym">Simia Jacchus</name>
    <dbReference type="NCBI Taxonomy" id="9483"/>
    <lineage>
        <taxon>Eukaryota</taxon>
        <taxon>Metazoa</taxon>
        <taxon>Chordata</taxon>
        <taxon>Craniata</taxon>
        <taxon>Vertebrata</taxon>
        <taxon>Euteleostomi</taxon>
        <taxon>Mammalia</taxon>
        <taxon>Eutheria</taxon>
        <taxon>Euarchontoglires</taxon>
        <taxon>Primates</taxon>
        <taxon>Haplorrhini</taxon>
        <taxon>Platyrrhini</taxon>
        <taxon>Cebidae</taxon>
        <taxon>Callitrichinae</taxon>
        <taxon>Callithrix</taxon>
        <taxon>Callithrix</taxon>
    </lineage>
</organism>
<name>A0A5F4W7Y9_CALJA</name>
<protein>
    <recommendedName>
        <fullName evidence="9">L1 transposable element RRM domain-containing protein</fullName>
    </recommendedName>
</protein>
<evidence type="ECO:0000256" key="3">
    <source>
        <dbReference type="SAM" id="MobiDB-lite"/>
    </source>
</evidence>
<evidence type="ECO:0000259" key="5">
    <source>
        <dbReference type="Pfam" id="PF17489"/>
    </source>
</evidence>
<evidence type="ECO:0000256" key="1">
    <source>
        <dbReference type="ARBA" id="ARBA00061640"/>
    </source>
</evidence>
<feature type="domain" description="L1 transposable element trimerization" evidence="5">
    <location>
        <begin position="132"/>
        <end position="172"/>
    </location>
</feature>
<dbReference type="AlphaFoldDB" id="A0A5F4W7Y9"/>